<proteinExistence type="predicted"/>
<evidence type="ECO:0000313" key="3">
    <source>
        <dbReference type="Proteomes" id="UP000001307"/>
    </source>
</evidence>
<gene>
    <name evidence="2" type="ORF">GSOID_T00006603001</name>
</gene>
<dbReference type="OrthoDB" id="10591077at2759"/>
<dbReference type="InParanoid" id="E4XBU6"/>
<feature type="region of interest" description="Disordered" evidence="1">
    <location>
        <begin position="135"/>
        <end position="157"/>
    </location>
</feature>
<evidence type="ECO:0000256" key="1">
    <source>
        <dbReference type="SAM" id="MobiDB-lite"/>
    </source>
</evidence>
<dbReference type="EMBL" id="FN653034">
    <property type="protein sequence ID" value="CBY09071.1"/>
    <property type="molecule type" value="Genomic_DNA"/>
</dbReference>
<sequence>MASVFGTTLETGGNGEIEKALRKIVKDEVRKEQLKYDLIVQERESEHQKQLLELENKLVKQSEYKQAQLELELKKQASKNEKVLLDQKALQELSQKKYSQHDVRPRTYNNGHHSGYQSGQVNLLKMPGNVYVPLEPVRSTKDHGSYTPTSRSGKYGSNDLESKIREIERKHNTIREKLEISGNRLAQTKSGEYHVVSSARPQRMEEIIQKMKDADVRGSTDLNQHQKSYMEKLNELLVNAKASAMFKQNPQYVQQQAIHPQQNPQAYNLPH</sequence>
<accession>E4XBU6</accession>
<dbReference type="AlphaFoldDB" id="E4XBU6"/>
<name>E4XBU6_OIKDI</name>
<reference evidence="2" key="1">
    <citation type="journal article" date="2010" name="Science">
        <title>Plasticity of animal genome architecture unmasked by rapid evolution of a pelagic tunicate.</title>
        <authorList>
            <person name="Denoeud F."/>
            <person name="Henriet S."/>
            <person name="Mungpakdee S."/>
            <person name="Aury J.M."/>
            <person name="Da Silva C."/>
            <person name="Brinkmann H."/>
            <person name="Mikhaleva J."/>
            <person name="Olsen L.C."/>
            <person name="Jubin C."/>
            <person name="Canestro C."/>
            <person name="Bouquet J.M."/>
            <person name="Danks G."/>
            <person name="Poulain J."/>
            <person name="Campsteijn C."/>
            <person name="Adamski M."/>
            <person name="Cross I."/>
            <person name="Yadetie F."/>
            <person name="Muffato M."/>
            <person name="Louis A."/>
            <person name="Butcher S."/>
            <person name="Tsagkogeorga G."/>
            <person name="Konrad A."/>
            <person name="Singh S."/>
            <person name="Jensen M.F."/>
            <person name="Cong E.H."/>
            <person name="Eikeseth-Otteraa H."/>
            <person name="Noel B."/>
            <person name="Anthouard V."/>
            <person name="Porcel B.M."/>
            <person name="Kachouri-Lafond R."/>
            <person name="Nishino A."/>
            <person name="Ugolini M."/>
            <person name="Chourrout P."/>
            <person name="Nishida H."/>
            <person name="Aasland R."/>
            <person name="Huzurbazar S."/>
            <person name="Westhof E."/>
            <person name="Delsuc F."/>
            <person name="Lehrach H."/>
            <person name="Reinhardt R."/>
            <person name="Weissenbach J."/>
            <person name="Roy S.W."/>
            <person name="Artiguenave F."/>
            <person name="Postlethwait J.H."/>
            <person name="Manak J.R."/>
            <person name="Thompson E.M."/>
            <person name="Jaillon O."/>
            <person name="Du Pasquier L."/>
            <person name="Boudinot P."/>
            <person name="Liberles D.A."/>
            <person name="Volff J.N."/>
            <person name="Philippe H."/>
            <person name="Lenhard B."/>
            <person name="Roest Crollius H."/>
            <person name="Wincker P."/>
            <person name="Chourrout D."/>
        </authorList>
    </citation>
    <scope>NUCLEOTIDE SEQUENCE [LARGE SCALE GENOMIC DNA]</scope>
</reference>
<dbReference type="Proteomes" id="UP000001307">
    <property type="component" value="Unassembled WGS sequence"/>
</dbReference>
<evidence type="ECO:0000313" key="2">
    <source>
        <dbReference type="EMBL" id="CBY09071.1"/>
    </source>
</evidence>
<protein>
    <submittedName>
        <fullName evidence="2">Uncharacterized protein</fullName>
    </submittedName>
</protein>
<organism evidence="2">
    <name type="scientific">Oikopleura dioica</name>
    <name type="common">Tunicate</name>
    <dbReference type="NCBI Taxonomy" id="34765"/>
    <lineage>
        <taxon>Eukaryota</taxon>
        <taxon>Metazoa</taxon>
        <taxon>Chordata</taxon>
        <taxon>Tunicata</taxon>
        <taxon>Appendicularia</taxon>
        <taxon>Copelata</taxon>
        <taxon>Oikopleuridae</taxon>
        <taxon>Oikopleura</taxon>
    </lineage>
</organism>
<keyword evidence="3" id="KW-1185">Reference proteome</keyword>